<evidence type="ECO:0000256" key="1">
    <source>
        <dbReference type="ARBA" id="ARBA00022723"/>
    </source>
</evidence>
<evidence type="ECO:0000256" key="3">
    <source>
        <dbReference type="ARBA" id="ARBA00023002"/>
    </source>
</evidence>
<sequence length="375" mass="40895">MKSVVIHAEGNVCVEERPIPTLQTENDVLVKVVSSGLCGSDIPRIFAKGAHYYPITLGHEFSGYVESYGAAVTDLQPGDAVACVPLLPCFQCPQCQREYFSLCKQYQFVGSRSEGGNAEYVVVKRANLFRLPDQMPIDDGAFIEPITVGLHAFHLAQGCEGKNVIIIGAGTIGLLALQCARELGANSVTAIDINPQKLELAKTLGATHVFNSREMSGQAIQQALESIQFDQLVLETAGTPQTVALAIEAAGPRAQLALVGTLHHDLTLPAATFGQILRKELNIVGSWMNYSGPWPGEEWQTATRLLTEKTPAAGAADRPSWRRRKLRSCSAGAQRRANARQNPAQTLLTARASHQRWLIQPFENYRSPFVTLRLH</sequence>
<dbReference type="InterPro" id="IPR020843">
    <property type="entry name" value="ER"/>
</dbReference>
<dbReference type="EC" id="1.1.1.14" evidence="6"/>
<dbReference type="EMBL" id="UGLB01000003">
    <property type="protein sequence ID" value="STT46232.1"/>
    <property type="molecule type" value="Genomic_DNA"/>
</dbReference>
<dbReference type="InterPro" id="IPR013154">
    <property type="entry name" value="ADH-like_N"/>
</dbReference>
<evidence type="ECO:0000313" key="7">
    <source>
        <dbReference type="Proteomes" id="UP000255099"/>
    </source>
</evidence>
<dbReference type="InterPro" id="IPR036291">
    <property type="entry name" value="NAD(P)-bd_dom_sf"/>
</dbReference>
<dbReference type="NCBIfam" id="NF007642">
    <property type="entry name" value="PRK10309.1"/>
    <property type="match status" value="1"/>
</dbReference>
<dbReference type="Pfam" id="PF00107">
    <property type="entry name" value="ADH_zinc_N"/>
    <property type="match status" value="1"/>
</dbReference>
<dbReference type="Gene3D" id="3.90.180.10">
    <property type="entry name" value="Medium-chain alcohol dehydrogenases, catalytic domain"/>
    <property type="match status" value="1"/>
</dbReference>
<dbReference type="SUPFAM" id="SSF50129">
    <property type="entry name" value="GroES-like"/>
    <property type="match status" value="1"/>
</dbReference>
<dbReference type="GO" id="GO:0008270">
    <property type="term" value="F:zinc ion binding"/>
    <property type="evidence" value="ECO:0007669"/>
    <property type="project" value="InterPro"/>
</dbReference>
<dbReference type="AlphaFoldDB" id="A0A377VX39"/>
<dbReference type="Gene3D" id="3.40.50.720">
    <property type="entry name" value="NAD(P)-binding Rossmann-like Domain"/>
    <property type="match status" value="1"/>
</dbReference>
<dbReference type="InterPro" id="IPR013149">
    <property type="entry name" value="ADH-like_C"/>
</dbReference>
<dbReference type="PROSITE" id="PS00059">
    <property type="entry name" value="ADH_ZINC"/>
    <property type="match status" value="1"/>
</dbReference>
<dbReference type="InterPro" id="IPR050129">
    <property type="entry name" value="Zn_alcohol_dh"/>
</dbReference>
<feature type="domain" description="Enoyl reductase (ER)" evidence="5">
    <location>
        <begin position="10"/>
        <end position="348"/>
    </location>
</feature>
<keyword evidence="1 4" id="KW-0479">Metal-binding</keyword>
<reference evidence="6 7" key="1">
    <citation type="submission" date="2018-06" db="EMBL/GenBank/DDBJ databases">
        <authorList>
            <consortium name="Pathogen Informatics"/>
            <person name="Doyle S."/>
        </authorList>
    </citation>
    <scope>NUCLEOTIDE SEQUENCE [LARGE SCALE GENOMIC DNA]</scope>
    <source>
        <strain evidence="6 7">NCTC9637</strain>
    </source>
</reference>
<evidence type="ECO:0000256" key="2">
    <source>
        <dbReference type="ARBA" id="ARBA00022833"/>
    </source>
</evidence>
<protein>
    <submittedName>
        <fullName evidence="6">Galactitol-1-phosphate 5-dehydrogenase</fullName>
        <ecNumber evidence="6">1.1.1.14</ecNumber>
    </submittedName>
</protein>
<dbReference type="Proteomes" id="UP000255099">
    <property type="component" value="Unassembled WGS sequence"/>
</dbReference>
<gene>
    <name evidence="6" type="primary">gutB_2</name>
    <name evidence="6" type="ORF">NCTC9637_01103</name>
</gene>
<comment type="similarity">
    <text evidence="4">Belongs to the zinc-containing alcohol dehydrogenase family.</text>
</comment>
<dbReference type="SUPFAM" id="SSF51735">
    <property type="entry name" value="NAD(P)-binding Rossmann-fold domains"/>
    <property type="match status" value="1"/>
</dbReference>
<dbReference type="SMART" id="SM00829">
    <property type="entry name" value="PKS_ER"/>
    <property type="match status" value="1"/>
</dbReference>
<dbReference type="Pfam" id="PF08240">
    <property type="entry name" value="ADH_N"/>
    <property type="match status" value="1"/>
</dbReference>
<dbReference type="InterPro" id="IPR002328">
    <property type="entry name" value="ADH_Zn_CS"/>
</dbReference>
<accession>A0A377VX39</accession>
<dbReference type="GO" id="GO:0003939">
    <property type="term" value="F:L-iditol 2-dehydrogenase (NAD+) activity"/>
    <property type="evidence" value="ECO:0007669"/>
    <property type="project" value="UniProtKB-EC"/>
</dbReference>
<name>A0A377VX39_KLEPN</name>
<evidence type="ECO:0000259" key="5">
    <source>
        <dbReference type="SMART" id="SM00829"/>
    </source>
</evidence>
<evidence type="ECO:0000256" key="4">
    <source>
        <dbReference type="RuleBase" id="RU361277"/>
    </source>
</evidence>
<proteinExistence type="inferred from homology"/>
<keyword evidence="3 6" id="KW-0560">Oxidoreductase</keyword>
<dbReference type="PANTHER" id="PTHR43401">
    <property type="entry name" value="L-THREONINE 3-DEHYDROGENASE"/>
    <property type="match status" value="1"/>
</dbReference>
<keyword evidence="2 4" id="KW-0862">Zinc</keyword>
<dbReference type="PANTHER" id="PTHR43401:SF2">
    <property type="entry name" value="L-THREONINE 3-DEHYDROGENASE"/>
    <property type="match status" value="1"/>
</dbReference>
<comment type="cofactor">
    <cofactor evidence="4">
        <name>Zn(2+)</name>
        <dbReference type="ChEBI" id="CHEBI:29105"/>
    </cofactor>
</comment>
<organism evidence="6 7">
    <name type="scientific">Klebsiella pneumoniae</name>
    <dbReference type="NCBI Taxonomy" id="573"/>
    <lineage>
        <taxon>Bacteria</taxon>
        <taxon>Pseudomonadati</taxon>
        <taxon>Pseudomonadota</taxon>
        <taxon>Gammaproteobacteria</taxon>
        <taxon>Enterobacterales</taxon>
        <taxon>Enterobacteriaceae</taxon>
        <taxon>Klebsiella/Raoultella group</taxon>
        <taxon>Klebsiella</taxon>
        <taxon>Klebsiella pneumoniae complex</taxon>
    </lineage>
</organism>
<evidence type="ECO:0000313" key="6">
    <source>
        <dbReference type="EMBL" id="STT46232.1"/>
    </source>
</evidence>
<dbReference type="InterPro" id="IPR011032">
    <property type="entry name" value="GroES-like_sf"/>
</dbReference>
<dbReference type="CDD" id="cd08236">
    <property type="entry name" value="sugar_DH"/>
    <property type="match status" value="1"/>
</dbReference>